<evidence type="ECO:0000313" key="2">
    <source>
        <dbReference type="Proteomes" id="UP001069090"/>
    </source>
</evidence>
<protein>
    <submittedName>
        <fullName evidence="1">Uncharacterized protein</fullName>
    </submittedName>
</protein>
<proteinExistence type="predicted"/>
<dbReference type="RefSeq" id="WP_258332940.1">
    <property type="nucleotide sequence ID" value="NZ_JAPTGG010000019.1"/>
</dbReference>
<reference evidence="1 2" key="1">
    <citation type="submission" date="2022-12" db="EMBL/GenBank/DDBJ databases">
        <title>Dasania phycosphaerae sp. nov., isolated from particulate material of the south coast of Korea.</title>
        <authorList>
            <person name="Jiang Y."/>
        </authorList>
    </citation>
    <scope>NUCLEOTIDE SEQUENCE [LARGE SCALE GENOMIC DNA]</scope>
    <source>
        <strain evidence="1 2">GY-19</strain>
    </source>
</reference>
<gene>
    <name evidence="1" type="ORF">O0V09_17445</name>
</gene>
<organism evidence="1 2">
    <name type="scientific">Dasania phycosphaerae</name>
    <dbReference type="NCBI Taxonomy" id="2950436"/>
    <lineage>
        <taxon>Bacteria</taxon>
        <taxon>Pseudomonadati</taxon>
        <taxon>Pseudomonadota</taxon>
        <taxon>Gammaproteobacteria</taxon>
        <taxon>Cellvibrionales</taxon>
        <taxon>Spongiibacteraceae</taxon>
        <taxon>Dasania</taxon>
    </lineage>
</organism>
<sequence>MMHEYHKIKNAVVELISPLGYQEDKPDTELDYCGSMHSIYASGEKRFMIQWDGEEGFGSVEIWQGNNTWVLLKPIVPEAKEIDFNKNLTALCLQIKAQL</sequence>
<dbReference type="AlphaFoldDB" id="A0A9J6RQL4"/>
<evidence type="ECO:0000313" key="1">
    <source>
        <dbReference type="EMBL" id="MCZ0866990.1"/>
    </source>
</evidence>
<comment type="caution">
    <text evidence="1">The sequence shown here is derived from an EMBL/GenBank/DDBJ whole genome shotgun (WGS) entry which is preliminary data.</text>
</comment>
<dbReference type="EMBL" id="JAPTGG010000019">
    <property type="protein sequence ID" value="MCZ0866990.1"/>
    <property type="molecule type" value="Genomic_DNA"/>
</dbReference>
<accession>A0A9J6RQL4</accession>
<name>A0A9J6RQL4_9GAMM</name>
<dbReference type="Proteomes" id="UP001069090">
    <property type="component" value="Unassembled WGS sequence"/>
</dbReference>
<keyword evidence="2" id="KW-1185">Reference proteome</keyword>